<evidence type="ECO:0000313" key="3">
    <source>
        <dbReference type="Proteomes" id="UP001324533"/>
    </source>
</evidence>
<dbReference type="RefSeq" id="WP_322410647.1">
    <property type="nucleotide sequence ID" value="NZ_CP139779.1"/>
</dbReference>
<organism evidence="2 3">
    <name type="scientific">Microbacterium invictum</name>
    <dbReference type="NCBI Taxonomy" id="515415"/>
    <lineage>
        <taxon>Bacteria</taxon>
        <taxon>Bacillati</taxon>
        <taxon>Actinomycetota</taxon>
        <taxon>Actinomycetes</taxon>
        <taxon>Micrococcales</taxon>
        <taxon>Microbacteriaceae</taxon>
        <taxon>Microbacterium</taxon>
    </lineage>
</organism>
<dbReference type="SUPFAM" id="SSF54909">
    <property type="entry name" value="Dimeric alpha+beta barrel"/>
    <property type="match status" value="1"/>
</dbReference>
<feature type="domain" description="ABM" evidence="1">
    <location>
        <begin position="4"/>
        <end position="63"/>
    </location>
</feature>
<accession>A0ABZ0VDA7</accession>
<sequence length="114" mass="12582">MGGFTFKNGQVEELKRLSERCMQIVREKGTGTLQYDIFLSDDQSEAVVIERYRDSQAQTEHLEHIGPDLLSAVIASTATVDGWTLGNPTEEVRQQLAGTEVLVLPTFLSLNGNA</sequence>
<dbReference type="InterPro" id="IPR007138">
    <property type="entry name" value="ABM_dom"/>
</dbReference>
<keyword evidence="2" id="KW-0503">Monooxygenase</keyword>
<proteinExistence type="predicted"/>
<reference evidence="2 3" key="1">
    <citation type="submission" date="2023-06" db="EMBL/GenBank/DDBJ databases">
        <title>Rock-solubilizing bacteria, Microbacterium invictum, promotes re-establishment of vegetation in rocky wasteland by accelerating rock bio-weathering and reshaping soil bacterial community.</title>
        <authorList>
            <person name="Liu C."/>
        </authorList>
    </citation>
    <scope>NUCLEOTIDE SEQUENCE [LARGE SCALE GENOMIC DNA]</scope>
    <source>
        <strain evidence="2 3">X-18</strain>
    </source>
</reference>
<dbReference type="InterPro" id="IPR011008">
    <property type="entry name" value="Dimeric_a/b-barrel"/>
</dbReference>
<protein>
    <submittedName>
        <fullName evidence="2">Antibiotic biosynthesis monooxygenase</fullName>
    </submittedName>
</protein>
<gene>
    <name evidence="2" type="ORF">T9R20_00665</name>
</gene>
<dbReference type="EMBL" id="CP139779">
    <property type="protein sequence ID" value="WQB70505.1"/>
    <property type="molecule type" value="Genomic_DNA"/>
</dbReference>
<dbReference type="GO" id="GO:0004497">
    <property type="term" value="F:monooxygenase activity"/>
    <property type="evidence" value="ECO:0007669"/>
    <property type="project" value="UniProtKB-KW"/>
</dbReference>
<keyword evidence="2" id="KW-0560">Oxidoreductase</keyword>
<name>A0ABZ0VDA7_9MICO</name>
<evidence type="ECO:0000259" key="1">
    <source>
        <dbReference type="Pfam" id="PF03992"/>
    </source>
</evidence>
<evidence type="ECO:0000313" key="2">
    <source>
        <dbReference type="EMBL" id="WQB70505.1"/>
    </source>
</evidence>
<dbReference type="Pfam" id="PF03992">
    <property type="entry name" value="ABM"/>
    <property type="match status" value="1"/>
</dbReference>
<dbReference type="Proteomes" id="UP001324533">
    <property type="component" value="Chromosome"/>
</dbReference>
<keyword evidence="3" id="KW-1185">Reference proteome</keyword>
<dbReference type="Gene3D" id="3.30.70.100">
    <property type="match status" value="1"/>
</dbReference>